<dbReference type="KEGG" id="aag:5572185"/>
<dbReference type="Pfam" id="PF01395">
    <property type="entry name" value="PBP_GOBP"/>
    <property type="match status" value="2"/>
</dbReference>
<dbReference type="CDD" id="cd23992">
    <property type="entry name" value="PBP_GOBP"/>
    <property type="match status" value="2"/>
</dbReference>
<comment type="similarity">
    <text evidence="2">Belongs to the PBP/GOBP family.</text>
</comment>
<protein>
    <submittedName>
        <fullName evidence="7">AAEL009597-PA</fullName>
    </submittedName>
</protein>
<dbReference type="PANTHER" id="PTHR11857:SF46">
    <property type="entry name" value="GENERAL ODORANT-BINDING PROTEIN 99A-RELATED"/>
    <property type="match status" value="1"/>
</dbReference>
<reference evidence="7" key="2">
    <citation type="journal article" date="2007" name="Science">
        <title>Genome sequence of Aedes aegypti, a major arbovirus vector.</title>
        <authorList>
            <person name="Nene V."/>
            <person name="Wortman J.R."/>
            <person name="Lawson D."/>
            <person name="Haas B."/>
            <person name="Kodira C."/>
            <person name="Tu Z.J."/>
            <person name="Loftus B."/>
            <person name="Xi Z."/>
            <person name="Megy K."/>
            <person name="Grabherr M."/>
            <person name="Ren Q."/>
            <person name="Zdobnov E.M."/>
            <person name="Lobo N.F."/>
            <person name="Campbell K.S."/>
            <person name="Brown S.E."/>
            <person name="Bonaldo M.F."/>
            <person name="Zhu J."/>
            <person name="Sinkins S.P."/>
            <person name="Hogenkamp D.G."/>
            <person name="Amedeo P."/>
            <person name="Arensburger P."/>
            <person name="Atkinson P.W."/>
            <person name="Bidwell S."/>
            <person name="Biedler J."/>
            <person name="Birney E."/>
            <person name="Bruggner R.V."/>
            <person name="Costas J."/>
            <person name="Coy M.R."/>
            <person name="Crabtree J."/>
            <person name="Crawford M."/>
            <person name="Debruyn B."/>
            <person name="Decaprio D."/>
            <person name="Eiglmeier K."/>
            <person name="Eisenstadt E."/>
            <person name="El-Dorry H."/>
            <person name="Gelbart W.M."/>
            <person name="Gomes S.L."/>
            <person name="Hammond M."/>
            <person name="Hannick L.I."/>
            <person name="Hogan J.R."/>
            <person name="Holmes M.H."/>
            <person name="Jaffe D."/>
            <person name="Johnston J.S."/>
            <person name="Kennedy R.C."/>
            <person name="Koo H."/>
            <person name="Kravitz S."/>
            <person name="Kriventseva E.V."/>
            <person name="Kulp D."/>
            <person name="Labutti K."/>
            <person name="Lee E."/>
            <person name="Li S."/>
            <person name="Lovin D.D."/>
            <person name="Mao C."/>
            <person name="Mauceli E."/>
            <person name="Menck C.F."/>
            <person name="Miller J.R."/>
            <person name="Montgomery P."/>
            <person name="Mori A."/>
            <person name="Nascimento A.L."/>
            <person name="Naveira H.F."/>
            <person name="Nusbaum C."/>
            <person name="O'leary S."/>
            <person name="Orvis J."/>
            <person name="Pertea M."/>
            <person name="Quesneville H."/>
            <person name="Reidenbach K.R."/>
            <person name="Rogers Y.H."/>
            <person name="Roth C.W."/>
            <person name="Schneider J.R."/>
            <person name="Schatz M."/>
            <person name="Shumway M."/>
            <person name="Stanke M."/>
            <person name="Stinson E.O."/>
            <person name="Tubio J.M."/>
            <person name="Vanzee J.P."/>
            <person name="Verjovski-Almeida S."/>
            <person name="Werner D."/>
            <person name="White O."/>
            <person name="Wyder S."/>
            <person name="Zeng Q."/>
            <person name="Zhao Q."/>
            <person name="Zhao Y."/>
            <person name="Hill C.A."/>
            <person name="Raikhel A.S."/>
            <person name="Soares M.B."/>
            <person name="Knudson D.L."/>
            <person name="Lee N.H."/>
            <person name="Galagan J."/>
            <person name="Salzberg S.L."/>
            <person name="Paulsen I.T."/>
            <person name="Dimopoulos G."/>
            <person name="Collins F.H."/>
            <person name="Birren B."/>
            <person name="Fraser-Liggett C.M."/>
            <person name="Severson D.W."/>
        </authorList>
    </citation>
    <scope>NUCLEOTIDE SEQUENCE [LARGE SCALE GENOMIC DNA]</scope>
    <source>
        <strain evidence="7">Liverpool</strain>
    </source>
</reference>
<dbReference type="GO" id="GO:0005615">
    <property type="term" value="C:extracellular space"/>
    <property type="evidence" value="ECO:0007669"/>
    <property type="project" value="TreeGrafter"/>
</dbReference>
<accession>A0A1S4FMS1</accession>
<feature type="signal peptide" evidence="6">
    <location>
        <begin position="1"/>
        <end position="21"/>
    </location>
</feature>
<dbReference type="SUPFAM" id="SSF47565">
    <property type="entry name" value="Insect pheromone/odorant-binding proteins"/>
    <property type="match status" value="2"/>
</dbReference>
<dbReference type="Gene3D" id="1.10.238.20">
    <property type="entry name" value="Pheromone/general odorant binding protein domain"/>
    <property type="match status" value="2"/>
</dbReference>
<dbReference type="GO" id="GO:0007608">
    <property type="term" value="P:sensory perception of smell"/>
    <property type="evidence" value="ECO:0007669"/>
    <property type="project" value="TreeGrafter"/>
</dbReference>
<gene>
    <name evidence="7" type="ORF">AaeL_AAEL009597</name>
</gene>
<proteinExistence type="inferred from homology"/>
<evidence type="ECO:0000256" key="6">
    <source>
        <dbReference type="SAM" id="SignalP"/>
    </source>
</evidence>
<dbReference type="HOGENOM" id="CLU_081670_0_0_1"/>
<dbReference type="InterPro" id="IPR006170">
    <property type="entry name" value="PBP/GOBP"/>
</dbReference>
<dbReference type="OMA" id="MCMIRCA"/>
<sequence length="291" mass="32944">MTRLVSSIICVWASLLLSISAQYLQNEALLQAQATCVEYLGIPEARLEQYNISVYPPDRDTMCMIRCAGIVLGFWEDEQGLLIDGAKQLFPDSGDVDLVAQKVLHCAERKLLSCDPADACARAYYSFRCAMRKFEPSNSALSTDQKLTPEKFLKAQIVCANILRIPHDHLKLYNQGVYPDDAETRCLLRCIGVRLELYSDAMGPNLDRLHSEFAIDQPLEEFKTRATLCCEANRPLIQDYCTAAYRNLYLCFREHFNAFTSQNRQTLLSHTSSPQTCIDLESDILLYGDDV</sequence>
<reference evidence="7" key="3">
    <citation type="submission" date="2012-09" db="EMBL/GenBank/DDBJ databases">
        <authorList>
            <consortium name="VectorBase"/>
        </authorList>
    </citation>
    <scope>NUCLEOTIDE SEQUENCE</scope>
    <source>
        <strain evidence="7">Liverpool</strain>
    </source>
</reference>
<evidence type="ECO:0000256" key="4">
    <source>
        <dbReference type="ARBA" id="ARBA00022729"/>
    </source>
</evidence>
<organism evidence="7 8">
    <name type="scientific">Aedes aegypti</name>
    <name type="common">Yellowfever mosquito</name>
    <name type="synonym">Culex aegypti</name>
    <dbReference type="NCBI Taxonomy" id="7159"/>
    <lineage>
        <taxon>Eukaryota</taxon>
        <taxon>Metazoa</taxon>
        <taxon>Ecdysozoa</taxon>
        <taxon>Arthropoda</taxon>
        <taxon>Hexapoda</taxon>
        <taxon>Insecta</taxon>
        <taxon>Pterygota</taxon>
        <taxon>Neoptera</taxon>
        <taxon>Endopterygota</taxon>
        <taxon>Diptera</taxon>
        <taxon>Nematocera</taxon>
        <taxon>Culicoidea</taxon>
        <taxon>Culicidae</taxon>
        <taxon>Culicinae</taxon>
        <taxon>Aedini</taxon>
        <taxon>Aedes</taxon>
        <taxon>Stegomyia</taxon>
    </lineage>
</organism>
<dbReference type="SMART" id="SM00708">
    <property type="entry name" value="PhBP"/>
    <property type="match status" value="2"/>
</dbReference>
<evidence type="ECO:0000313" key="8">
    <source>
        <dbReference type="Proteomes" id="UP000682892"/>
    </source>
</evidence>
<dbReference type="AlphaFoldDB" id="A0A1S4FMS1"/>
<comment type="subcellular location">
    <subcellularLocation>
        <location evidence="1">Secreted</location>
    </subcellularLocation>
</comment>
<keyword evidence="5" id="KW-1015">Disulfide bond</keyword>
<feature type="chain" id="PRO_5036490622" evidence="6">
    <location>
        <begin position="22"/>
        <end position="291"/>
    </location>
</feature>
<evidence type="ECO:0000256" key="1">
    <source>
        <dbReference type="ARBA" id="ARBA00004613"/>
    </source>
</evidence>
<evidence type="ECO:0000313" key="7">
    <source>
        <dbReference type="EMBL" id="EAT38527.1"/>
    </source>
</evidence>
<dbReference type="EMBL" id="CH477596">
    <property type="protein sequence ID" value="EAT38527.1"/>
    <property type="molecule type" value="Genomic_DNA"/>
</dbReference>
<dbReference type="InterPro" id="IPR036728">
    <property type="entry name" value="PBP_GOBP_sf"/>
</dbReference>
<keyword evidence="4 6" id="KW-0732">Signal</keyword>
<evidence type="ECO:0000256" key="2">
    <source>
        <dbReference type="ARBA" id="ARBA00008098"/>
    </source>
</evidence>
<dbReference type="PANTHER" id="PTHR11857">
    <property type="entry name" value="ODORANT BINDING PROTEIN-RELATED"/>
    <property type="match status" value="1"/>
</dbReference>
<dbReference type="Proteomes" id="UP000682892">
    <property type="component" value="Chromosome 2"/>
</dbReference>
<keyword evidence="3" id="KW-0964">Secreted</keyword>
<dbReference type="GO" id="GO:0005549">
    <property type="term" value="F:odorant binding"/>
    <property type="evidence" value="ECO:0007669"/>
    <property type="project" value="InterPro"/>
</dbReference>
<dbReference type="OrthoDB" id="664115at2759"/>
<dbReference type="FunFam" id="1.10.238.20:FF:000003">
    <property type="entry name" value="AGAP010409-PA"/>
    <property type="match status" value="1"/>
</dbReference>
<evidence type="ECO:0000256" key="5">
    <source>
        <dbReference type="ARBA" id="ARBA00023157"/>
    </source>
</evidence>
<evidence type="ECO:0000256" key="3">
    <source>
        <dbReference type="ARBA" id="ARBA00022525"/>
    </source>
</evidence>
<reference evidence="7" key="1">
    <citation type="submission" date="2005-10" db="EMBL/GenBank/DDBJ databases">
        <authorList>
            <person name="Loftus B.J."/>
            <person name="Nene V.M."/>
            <person name="Hannick L.I."/>
            <person name="Bidwell S."/>
            <person name="Haas B."/>
            <person name="Amedeo P."/>
            <person name="Orvis J."/>
            <person name="Wortman J.R."/>
            <person name="White O.R."/>
            <person name="Salzberg S."/>
            <person name="Shumway M."/>
            <person name="Koo H."/>
            <person name="Zhao Y."/>
            <person name="Holmes M."/>
            <person name="Miller J."/>
            <person name="Schatz M."/>
            <person name="Pop M."/>
            <person name="Pai G."/>
            <person name="Utterback T."/>
            <person name="Rogers Y.-H."/>
            <person name="Kravitz S."/>
            <person name="Fraser C.M."/>
        </authorList>
    </citation>
    <scope>NUCLEOTIDE SEQUENCE</scope>
    <source>
        <strain evidence="7">Liverpool</strain>
    </source>
</reference>
<name>A0A1S4FMS1_AEDAE</name>
<dbReference type="SMR" id="A0A1S4FMS1"/>